<dbReference type="Pfam" id="PF01136">
    <property type="entry name" value="Peptidase_U32"/>
    <property type="match status" value="1"/>
</dbReference>
<dbReference type="Proteomes" id="UP000315677">
    <property type="component" value="Unassembled WGS sequence"/>
</dbReference>
<gene>
    <name evidence="1" type="ORF">FB558_4590</name>
</gene>
<protein>
    <submittedName>
        <fullName evidence="1">Peptidase U32-like protein</fullName>
    </submittedName>
</protein>
<reference evidence="1 2" key="1">
    <citation type="submission" date="2019-06" db="EMBL/GenBank/DDBJ databases">
        <title>Sequencing the genomes of 1000 actinobacteria strains.</title>
        <authorList>
            <person name="Klenk H.-P."/>
        </authorList>
    </citation>
    <scope>NUCLEOTIDE SEQUENCE [LARGE SCALE GENOMIC DNA]</scope>
    <source>
        <strain evidence="1 2">DSM 45301</strain>
    </source>
</reference>
<dbReference type="InterPro" id="IPR001539">
    <property type="entry name" value="Peptidase_U32"/>
</dbReference>
<dbReference type="AlphaFoldDB" id="A0A543DRS0"/>
<accession>A0A543DRS0</accession>
<proteinExistence type="predicted"/>
<sequence>MVSPDPHRGAVADLLTRLGYPAREVNDLPDSPVRFPDGAHYRTEIPSVEGPAALAAVFDEADVRGVRVHRVSSGSGIMLATDAEITDMVRACAARRVELSLFVGPRAPWDIGAQARTPTSGLVGCRHEGADQLAYAMEDLVRANELGVRGALVADEGLLLMTRHMKEAGLLAADFVVKVSVQMMASNPVSVRLMQDLGADTYNVPPGLPLPRLASIRAAAQLPIDMYVEAPDTLGGFVRHHEIAELVRVLAPIYVKFGLRNHPDVYPSGAQHEALNVTLSRERVRRAEIGLSFLRRGAPDLVTSELGAAGLAVPVA</sequence>
<evidence type="ECO:0000313" key="2">
    <source>
        <dbReference type="Proteomes" id="UP000315677"/>
    </source>
</evidence>
<evidence type="ECO:0000313" key="1">
    <source>
        <dbReference type="EMBL" id="TQM12014.1"/>
    </source>
</evidence>
<keyword evidence="2" id="KW-1185">Reference proteome</keyword>
<name>A0A543DRS0_9PSEU</name>
<comment type="caution">
    <text evidence="1">The sequence shown here is derived from an EMBL/GenBank/DDBJ whole genome shotgun (WGS) entry which is preliminary data.</text>
</comment>
<organism evidence="1 2">
    <name type="scientific">Pseudonocardia kunmingensis</name>
    <dbReference type="NCBI Taxonomy" id="630975"/>
    <lineage>
        <taxon>Bacteria</taxon>
        <taxon>Bacillati</taxon>
        <taxon>Actinomycetota</taxon>
        <taxon>Actinomycetes</taxon>
        <taxon>Pseudonocardiales</taxon>
        <taxon>Pseudonocardiaceae</taxon>
        <taxon>Pseudonocardia</taxon>
    </lineage>
</organism>
<dbReference type="RefSeq" id="WP_246106671.1">
    <property type="nucleotide sequence ID" value="NZ_VFPA01000002.1"/>
</dbReference>
<dbReference type="EMBL" id="VFPA01000002">
    <property type="protein sequence ID" value="TQM12014.1"/>
    <property type="molecule type" value="Genomic_DNA"/>
</dbReference>